<dbReference type="CDD" id="cd03017">
    <property type="entry name" value="PRX_BCP"/>
    <property type="match status" value="1"/>
</dbReference>
<keyword evidence="5" id="KW-0049">Antioxidant</keyword>
<evidence type="ECO:0000256" key="11">
    <source>
        <dbReference type="ARBA" id="ARBA00042639"/>
    </source>
</evidence>
<evidence type="ECO:0000256" key="2">
    <source>
        <dbReference type="ARBA" id="ARBA00011245"/>
    </source>
</evidence>
<evidence type="ECO:0000256" key="12">
    <source>
        <dbReference type="ARBA" id="ARBA00049091"/>
    </source>
</evidence>
<dbReference type="PROSITE" id="PS51352">
    <property type="entry name" value="THIOREDOXIN_2"/>
    <property type="match status" value="1"/>
</dbReference>
<evidence type="ECO:0000256" key="13">
    <source>
        <dbReference type="PIRSR" id="PIRSR000239-1"/>
    </source>
</evidence>
<dbReference type="InterPro" id="IPR036249">
    <property type="entry name" value="Thioredoxin-like_sf"/>
</dbReference>
<feature type="domain" description="Thioredoxin" evidence="14">
    <location>
        <begin position="2"/>
        <end position="151"/>
    </location>
</feature>
<keyword evidence="6" id="KW-0560">Oxidoreductase</keyword>
<dbReference type="GO" id="GO:0034599">
    <property type="term" value="P:cellular response to oxidative stress"/>
    <property type="evidence" value="ECO:0007669"/>
    <property type="project" value="TreeGrafter"/>
</dbReference>
<keyword evidence="4" id="KW-0575">Peroxidase</keyword>
<dbReference type="Gene3D" id="3.40.30.10">
    <property type="entry name" value="Glutaredoxin"/>
    <property type="match status" value="1"/>
</dbReference>
<dbReference type="GO" id="GO:0008379">
    <property type="term" value="F:thioredoxin peroxidase activity"/>
    <property type="evidence" value="ECO:0007669"/>
    <property type="project" value="TreeGrafter"/>
</dbReference>
<dbReference type="EMBL" id="CP071793">
    <property type="protein sequence ID" value="QTD48231.1"/>
    <property type="molecule type" value="Genomic_DNA"/>
</dbReference>
<evidence type="ECO:0000259" key="14">
    <source>
        <dbReference type="PROSITE" id="PS51352"/>
    </source>
</evidence>
<accession>A0A8A4THE5</accession>
<keyword evidence="8" id="KW-0676">Redox-active center</keyword>
<reference evidence="15" key="1">
    <citation type="submission" date="2021-03" db="EMBL/GenBank/DDBJ databases">
        <title>Acanthopleuribacteraceae sp. M133.</title>
        <authorList>
            <person name="Wang G."/>
        </authorList>
    </citation>
    <scope>NUCLEOTIDE SEQUENCE</scope>
    <source>
        <strain evidence="15">M133</strain>
    </source>
</reference>
<sequence>MLDIGTQAPNPTIQTHDDYSGPLGHFWKDGPLILFFYPKDDTIVCTKEACTFQNSFNEFQSFNANVVGCSTDSLDSHKKFAQGNNLSFPIVVDEKGEFSKTFKTLRPLLRICKRVTYVIGSDGTILGRTHNELSVNDHMKMIRATLDKLPKS</sequence>
<dbReference type="Proteomes" id="UP000663929">
    <property type="component" value="Chromosome"/>
</dbReference>
<evidence type="ECO:0000256" key="10">
    <source>
        <dbReference type="ARBA" id="ARBA00038489"/>
    </source>
</evidence>
<dbReference type="AlphaFoldDB" id="A0A8A4THE5"/>
<dbReference type="InterPro" id="IPR013766">
    <property type="entry name" value="Thioredoxin_domain"/>
</dbReference>
<keyword evidence="7" id="KW-1015">Disulfide bond</keyword>
<dbReference type="InterPro" id="IPR050924">
    <property type="entry name" value="Peroxiredoxin_BCP/PrxQ"/>
</dbReference>
<dbReference type="PANTHER" id="PTHR42801">
    <property type="entry name" value="THIOREDOXIN-DEPENDENT PEROXIDE REDUCTASE"/>
    <property type="match status" value="1"/>
</dbReference>
<comment type="function">
    <text evidence="1">Thiol-specific peroxidase that catalyzes the reduction of hydrogen peroxide and organic hydroperoxides to water and alcohols, respectively. Plays a role in cell protection against oxidative stress by detoxifying peroxides and as sensor of hydrogen peroxide-mediated signaling events.</text>
</comment>
<proteinExistence type="inferred from homology"/>
<evidence type="ECO:0000256" key="8">
    <source>
        <dbReference type="ARBA" id="ARBA00023284"/>
    </source>
</evidence>
<organism evidence="15 16">
    <name type="scientific">Sulfidibacter corallicola</name>
    <dbReference type="NCBI Taxonomy" id="2818388"/>
    <lineage>
        <taxon>Bacteria</taxon>
        <taxon>Pseudomonadati</taxon>
        <taxon>Acidobacteriota</taxon>
        <taxon>Holophagae</taxon>
        <taxon>Acanthopleuribacterales</taxon>
        <taxon>Acanthopleuribacteraceae</taxon>
        <taxon>Sulfidibacter</taxon>
    </lineage>
</organism>
<dbReference type="EC" id="1.11.1.24" evidence="3"/>
<evidence type="ECO:0000256" key="7">
    <source>
        <dbReference type="ARBA" id="ARBA00023157"/>
    </source>
</evidence>
<name>A0A8A4THE5_SULCO</name>
<dbReference type="Pfam" id="PF00578">
    <property type="entry name" value="AhpC-TSA"/>
    <property type="match status" value="1"/>
</dbReference>
<evidence type="ECO:0000313" key="15">
    <source>
        <dbReference type="EMBL" id="QTD48231.1"/>
    </source>
</evidence>
<evidence type="ECO:0000256" key="6">
    <source>
        <dbReference type="ARBA" id="ARBA00023002"/>
    </source>
</evidence>
<keyword evidence="16" id="KW-1185">Reference proteome</keyword>
<evidence type="ECO:0000256" key="4">
    <source>
        <dbReference type="ARBA" id="ARBA00022559"/>
    </source>
</evidence>
<evidence type="ECO:0000313" key="16">
    <source>
        <dbReference type="Proteomes" id="UP000663929"/>
    </source>
</evidence>
<comment type="similarity">
    <text evidence="10">Belongs to the peroxiredoxin family. BCP/PrxQ subfamily.</text>
</comment>
<protein>
    <recommendedName>
        <fullName evidence="3">thioredoxin-dependent peroxiredoxin</fullName>
        <ecNumber evidence="3">1.11.1.24</ecNumber>
    </recommendedName>
    <alternativeName>
        <fullName evidence="9">Thioredoxin peroxidase</fullName>
    </alternativeName>
    <alternativeName>
        <fullName evidence="11">Thioredoxin-dependent peroxiredoxin Bcp</fullName>
    </alternativeName>
</protein>
<dbReference type="PIRSF" id="PIRSF000239">
    <property type="entry name" value="AHPC"/>
    <property type="match status" value="1"/>
</dbReference>
<dbReference type="SUPFAM" id="SSF52833">
    <property type="entry name" value="Thioredoxin-like"/>
    <property type="match status" value="1"/>
</dbReference>
<evidence type="ECO:0000256" key="3">
    <source>
        <dbReference type="ARBA" id="ARBA00013017"/>
    </source>
</evidence>
<dbReference type="InterPro" id="IPR000866">
    <property type="entry name" value="AhpC/TSA"/>
</dbReference>
<evidence type="ECO:0000256" key="5">
    <source>
        <dbReference type="ARBA" id="ARBA00022862"/>
    </source>
</evidence>
<feature type="active site" description="Cysteine sulfenic acid (-SOH) intermediate; for peroxidase activity" evidence="13">
    <location>
        <position position="45"/>
    </location>
</feature>
<gene>
    <name evidence="15" type="ORF">J3U87_21815</name>
</gene>
<dbReference type="KEGG" id="scor:J3U87_21815"/>
<dbReference type="GO" id="GO:0005737">
    <property type="term" value="C:cytoplasm"/>
    <property type="evidence" value="ECO:0007669"/>
    <property type="project" value="TreeGrafter"/>
</dbReference>
<evidence type="ECO:0000256" key="9">
    <source>
        <dbReference type="ARBA" id="ARBA00032824"/>
    </source>
</evidence>
<dbReference type="RefSeq" id="WP_237377889.1">
    <property type="nucleotide sequence ID" value="NZ_CP071793.1"/>
</dbReference>
<dbReference type="PANTHER" id="PTHR42801:SF4">
    <property type="entry name" value="AHPC_TSA FAMILY PROTEIN"/>
    <property type="match status" value="1"/>
</dbReference>
<dbReference type="InterPro" id="IPR024706">
    <property type="entry name" value="Peroxiredoxin_AhpC-typ"/>
</dbReference>
<comment type="subunit">
    <text evidence="2">Monomer.</text>
</comment>
<dbReference type="GO" id="GO:0045454">
    <property type="term" value="P:cell redox homeostasis"/>
    <property type="evidence" value="ECO:0007669"/>
    <property type="project" value="TreeGrafter"/>
</dbReference>
<evidence type="ECO:0000256" key="1">
    <source>
        <dbReference type="ARBA" id="ARBA00003330"/>
    </source>
</evidence>
<comment type="catalytic activity">
    <reaction evidence="12">
        <text>a hydroperoxide + [thioredoxin]-dithiol = an alcohol + [thioredoxin]-disulfide + H2O</text>
        <dbReference type="Rhea" id="RHEA:62620"/>
        <dbReference type="Rhea" id="RHEA-COMP:10698"/>
        <dbReference type="Rhea" id="RHEA-COMP:10700"/>
        <dbReference type="ChEBI" id="CHEBI:15377"/>
        <dbReference type="ChEBI" id="CHEBI:29950"/>
        <dbReference type="ChEBI" id="CHEBI:30879"/>
        <dbReference type="ChEBI" id="CHEBI:35924"/>
        <dbReference type="ChEBI" id="CHEBI:50058"/>
        <dbReference type="EC" id="1.11.1.24"/>
    </reaction>
</comment>